<dbReference type="EMBL" id="ML145086">
    <property type="protein sequence ID" value="TBU64392.1"/>
    <property type="molecule type" value="Genomic_DNA"/>
</dbReference>
<dbReference type="OrthoDB" id="2783256at2759"/>
<keyword evidence="5" id="KW-1185">Reference proteome</keyword>
<evidence type="ECO:0000256" key="1">
    <source>
        <dbReference type="SAM" id="MobiDB-lite"/>
    </source>
</evidence>
<evidence type="ECO:0000259" key="2">
    <source>
        <dbReference type="Pfam" id="PF20415"/>
    </source>
</evidence>
<dbReference type="InterPro" id="IPR046522">
    <property type="entry name" value="DUF6699"/>
</dbReference>
<evidence type="ECO:0000313" key="5">
    <source>
        <dbReference type="Proteomes" id="UP000292082"/>
    </source>
</evidence>
<dbReference type="Pfam" id="PF20415">
    <property type="entry name" value="DUF6699"/>
    <property type="match status" value="1"/>
</dbReference>
<feature type="domain" description="DUF6699" evidence="2">
    <location>
        <begin position="75"/>
        <end position="218"/>
    </location>
</feature>
<gene>
    <name evidence="4" type="ORF">BD310DRAFT_944254</name>
    <name evidence="3" type="ORF">BD311DRAFT_656194</name>
</gene>
<accession>A0A4Q9P265</accession>
<organism evidence="3">
    <name type="scientific">Dichomitus squalens</name>
    <dbReference type="NCBI Taxonomy" id="114155"/>
    <lineage>
        <taxon>Eukaryota</taxon>
        <taxon>Fungi</taxon>
        <taxon>Dikarya</taxon>
        <taxon>Basidiomycota</taxon>
        <taxon>Agaricomycotina</taxon>
        <taxon>Agaricomycetes</taxon>
        <taxon>Polyporales</taxon>
        <taxon>Polyporaceae</taxon>
        <taxon>Dichomitus</taxon>
    </lineage>
</organism>
<reference evidence="3 5" key="1">
    <citation type="submission" date="2019-01" db="EMBL/GenBank/DDBJ databases">
        <title>Draft genome sequences of three monokaryotic isolates of the white-rot basidiomycete fungus Dichomitus squalens.</title>
        <authorList>
            <consortium name="DOE Joint Genome Institute"/>
            <person name="Lopez S.C."/>
            <person name="Andreopoulos B."/>
            <person name="Pangilinan J."/>
            <person name="Lipzen A."/>
            <person name="Riley R."/>
            <person name="Ahrendt S."/>
            <person name="Ng V."/>
            <person name="Barry K."/>
            <person name="Daum C."/>
            <person name="Grigoriev I.V."/>
            <person name="Hilden K.S."/>
            <person name="Makela M.R."/>
            <person name="de Vries R.P."/>
        </authorList>
    </citation>
    <scope>NUCLEOTIDE SEQUENCE [LARGE SCALE GENOMIC DNA]</scope>
    <source>
        <strain evidence="4 5">CBS 464.89</strain>
        <strain evidence="3">OM18370.1</strain>
    </source>
</reference>
<proteinExistence type="predicted"/>
<evidence type="ECO:0000313" key="4">
    <source>
        <dbReference type="EMBL" id="TBU64392.1"/>
    </source>
</evidence>
<protein>
    <recommendedName>
        <fullName evidence="2">DUF6699 domain-containing protein</fullName>
    </recommendedName>
</protein>
<dbReference type="EMBL" id="ML143398">
    <property type="protein sequence ID" value="TBU31644.1"/>
    <property type="molecule type" value="Genomic_DNA"/>
</dbReference>
<dbReference type="Proteomes" id="UP000292957">
    <property type="component" value="Unassembled WGS sequence"/>
</dbReference>
<dbReference type="AlphaFoldDB" id="A0A4Q9P265"/>
<name>A0A4Q9P265_9APHY</name>
<feature type="region of interest" description="Disordered" evidence="1">
    <location>
        <begin position="1"/>
        <end position="37"/>
    </location>
</feature>
<feature type="compositionally biased region" description="Low complexity" evidence="1">
    <location>
        <begin position="16"/>
        <end position="30"/>
    </location>
</feature>
<dbReference type="Proteomes" id="UP000292082">
    <property type="component" value="Unassembled WGS sequence"/>
</dbReference>
<sequence length="238" mass="26077">MPGKHVHFVDVPSTPPSSTFTSSTLSSSPGPATPPQMYYSLPSTKANAYAPPHYAPGGISLHPILARQLGNATPLAWDMTEAAESARPRLPSPSHHLTNAMVCEPATYPALPSLVITCEHLPWAITVVPTPHALWAAPYVTVGDVLHTLYRTLRLGVTEYELDALEPATRDRIHRAYVSRYRRIAHPRDRETEKAKYVKRVDYLCDRTSFLGLSPVPNGNPAKGLAPGMVWALHVAKH</sequence>
<evidence type="ECO:0000313" key="3">
    <source>
        <dbReference type="EMBL" id="TBU31644.1"/>
    </source>
</evidence>